<dbReference type="WBParaSite" id="OFLC_0001436001-mRNA-1">
    <property type="protein sequence ID" value="OFLC_0001436001-mRNA-1"/>
    <property type="gene ID" value="OFLC_0001436001"/>
</dbReference>
<dbReference type="Gene3D" id="1.20.58.60">
    <property type="match status" value="1"/>
</dbReference>
<dbReference type="SUPFAM" id="SSF46966">
    <property type="entry name" value="Spectrin repeat"/>
    <property type="match status" value="1"/>
</dbReference>
<protein>
    <submittedName>
        <fullName evidence="3">Dystrophin</fullName>
    </submittedName>
</protein>
<feature type="coiled-coil region" evidence="1">
    <location>
        <begin position="306"/>
        <end position="369"/>
    </location>
</feature>
<organism evidence="3">
    <name type="scientific">Onchocerca flexuosa</name>
    <dbReference type="NCBI Taxonomy" id="387005"/>
    <lineage>
        <taxon>Eukaryota</taxon>
        <taxon>Metazoa</taxon>
        <taxon>Ecdysozoa</taxon>
        <taxon>Nematoda</taxon>
        <taxon>Chromadorea</taxon>
        <taxon>Rhabditida</taxon>
        <taxon>Spirurina</taxon>
        <taxon>Spiruromorpha</taxon>
        <taxon>Filarioidea</taxon>
        <taxon>Onchocercidae</taxon>
        <taxon>Onchocerca</taxon>
    </lineage>
</organism>
<name>A0A183I3P0_9BILA</name>
<evidence type="ECO:0000313" key="3">
    <source>
        <dbReference type="WBParaSite" id="OFLC_0001436001-mRNA-1"/>
    </source>
</evidence>
<feature type="compositionally biased region" description="Basic and acidic residues" evidence="2">
    <location>
        <begin position="97"/>
        <end position="136"/>
    </location>
</feature>
<dbReference type="AlphaFoldDB" id="A0A183I3P0"/>
<keyword evidence="1" id="KW-0175">Coiled coil</keyword>
<sequence>LREYVLQDIDNLKVVDELKEENEIVDEVCRIQKFESALQRGHPDFVCLSQLAADLVDKLDNSNEADANQIRQQIETVTQRWDSIVARIDEHSHMLVRSGKAEARQLRPDDNEENHDRADTSKHHDLEMSNQQERESSSTVQFTSHETVDTMISSSSTVSISTVISPVDVFIANINRVAEELQPLVEWAYQFKVTRNPDEFQNVIQICQNFKILKKYDIACNKDLKCIICFFLQEKLKEIKEREVEVNELHAELDRIHLLDISAPQLQLANDSFQNFTQMWSDIVNKISDALNFLSGQDNLIEVENEEELERIIEQLNEFFEKAKNVVSNCAQIPISEREERVAKLQKQLREQDKNIKFLEANHRDKEQVSNF</sequence>
<accession>A0A183I3P0</accession>
<evidence type="ECO:0000256" key="2">
    <source>
        <dbReference type="SAM" id="MobiDB-lite"/>
    </source>
</evidence>
<feature type="region of interest" description="Disordered" evidence="2">
    <location>
        <begin position="97"/>
        <end position="144"/>
    </location>
</feature>
<evidence type="ECO:0000256" key="1">
    <source>
        <dbReference type="SAM" id="Coils"/>
    </source>
</evidence>
<reference evidence="3" key="1">
    <citation type="submission" date="2016-06" db="UniProtKB">
        <authorList>
            <consortium name="WormBaseParasite"/>
        </authorList>
    </citation>
    <scope>IDENTIFICATION</scope>
</reference>
<proteinExistence type="predicted"/>
<dbReference type="STRING" id="387005.A0A183I3P0"/>